<dbReference type="SMART" id="SM00441">
    <property type="entry name" value="FF"/>
    <property type="match status" value="4"/>
</dbReference>
<dbReference type="Gene3D" id="1.10.10.440">
    <property type="entry name" value="FF domain"/>
    <property type="match status" value="4"/>
</dbReference>
<dbReference type="SMART" id="SM00456">
    <property type="entry name" value="WW"/>
    <property type="match status" value="2"/>
</dbReference>
<feature type="domain" description="WW" evidence="2">
    <location>
        <begin position="44"/>
        <end position="72"/>
    </location>
</feature>
<dbReference type="InterPro" id="IPR001202">
    <property type="entry name" value="WW_dom"/>
</dbReference>
<dbReference type="InterPro" id="IPR002713">
    <property type="entry name" value="FF_domain"/>
</dbReference>
<dbReference type="CDD" id="cd00201">
    <property type="entry name" value="WW"/>
    <property type="match status" value="2"/>
</dbReference>
<dbReference type="GO" id="GO:0045292">
    <property type="term" value="P:mRNA cis splicing, via spliceosome"/>
    <property type="evidence" value="ECO:0007669"/>
    <property type="project" value="InterPro"/>
</dbReference>
<evidence type="ECO:0000259" key="3">
    <source>
        <dbReference type="PROSITE" id="PS51676"/>
    </source>
</evidence>
<feature type="compositionally biased region" description="Polar residues" evidence="1">
    <location>
        <begin position="554"/>
        <end position="566"/>
    </location>
</feature>
<dbReference type="InterPro" id="IPR036020">
    <property type="entry name" value="WW_dom_sf"/>
</dbReference>
<dbReference type="PANTHER" id="PTHR11864:SF0">
    <property type="entry name" value="PRP40 PRE-MRNA PROCESSING FACTOR 40 HOMOLOG A (YEAST)"/>
    <property type="match status" value="1"/>
</dbReference>
<feature type="domain" description="FF" evidence="3">
    <location>
        <begin position="357"/>
        <end position="418"/>
    </location>
</feature>
<dbReference type="SUPFAM" id="SSF81698">
    <property type="entry name" value="FF domain"/>
    <property type="match status" value="3"/>
</dbReference>
<dbReference type="AlphaFoldDB" id="A0A1G4JEN7"/>
<feature type="domain" description="FF" evidence="3">
    <location>
        <begin position="208"/>
        <end position="264"/>
    </location>
</feature>
<dbReference type="PROSITE" id="PS01159">
    <property type="entry name" value="WW_DOMAIN_1"/>
    <property type="match status" value="2"/>
</dbReference>
<dbReference type="InterPro" id="IPR036517">
    <property type="entry name" value="FF_domain_sf"/>
</dbReference>
<organism evidence="4 5">
    <name type="scientific">Lachancea meyersii CBS 8951</name>
    <dbReference type="NCBI Taxonomy" id="1266667"/>
    <lineage>
        <taxon>Eukaryota</taxon>
        <taxon>Fungi</taxon>
        <taxon>Dikarya</taxon>
        <taxon>Ascomycota</taxon>
        <taxon>Saccharomycotina</taxon>
        <taxon>Saccharomycetes</taxon>
        <taxon>Saccharomycetales</taxon>
        <taxon>Saccharomycetaceae</taxon>
        <taxon>Lachancea</taxon>
    </lineage>
</organism>
<evidence type="ECO:0000256" key="1">
    <source>
        <dbReference type="SAM" id="MobiDB-lite"/>
    </source>
</evidence>
<feature type="domain" description="WW" evidence="2">
    <location>
        <begin position="1"/>
        <end position="31"/>
    </location>
</feature>
<dbReference type="PROSITE" id="PS50020">
    <property type="entry name" value="WW_DOMAIN_2"/>
    <property type="match status" value="2"/>
</dbReference>
<accession>A0A1G4JEN7</accession>
<dbReference type="InterPro" id="IPR039726">
    <property type="entry name" value="Prp40-like"/>
</dbReference>
<dbReference type="SUPFAM" id="SSF51045">
    <property type="entry name" value="WW domain"/>
    <property type="match status" value="2"/>
</dbReference>
<name>A0A1G4JEN7_9SACH</name>
<dbReference type="OrthoDB" id="187617at2759"/>
<gene>
    <name evidence="4" type="ORF">LAME_0E00716G</name>
</gene>
<evidence type="ECO:0000313" key="5">
    <source>
        <dbReference type="Proteomes" id="UP000191144"/>
    </source>
</evidence>
<dbReference type="EMBL" id="LT598481">
    <property type="protein sequence ID" value="SCU88666.1"/>
    <property type="molecule type" value="Genomic_DNA"/>
</dbReference>
<dbReference type="Pfam" id="PF00397">
    <property type="entry name" value="WW"/>
    <property type="match status" value="2"/>
</dbReference>
<evidence type="ECO:0000259" key="2">
    <source>
        <dbReference type="PROSITE" id="PS50020"/>
    </source>
</evidence>
<dbReference type="PANTHER" id="PTHR11864">
    <property type="entry name" value="PRE-MRNA-PROCESSING PROTEIN PRP40"/>
    <property type="match status" value="1"/>
</dbReference>
<dbReference type="GO" id="GO:0071004">
    <property type="term" value="C:U2-type prespliceosome"/>
    <property type="evidence" value="ECO:0007669"/>
    <property type="project" value="TreeGrafter"/>
</dbReference>
<dbReference type="GO" id="GO:0003723">
    <property type="term" value="F:RNA binding"/>
    <property type="evidence" value="ECO:0007669"/>
    <property type="project" value="TreeGrafter"/>
</dbReference>
<sequence length="588" mass="68612">MSGWNEAHDPEGRTYYYHAETGETTWDKPSELYTELEQQLDKHGWKAGETEEGQIYYYNQETGQSSWEVPTFPESTESQLEVPAPVSVPAPANDDVVTETATSTKTETLDTTIQDASASKNVESYPLQSKLIESATKSRTDAERAFLQMLADHQIDSTWSFNRIISELSCSDPRYWCVDDDPLWKRKMFEQYLANRSEDQLLKEHSAVNKFKDAFRTMLEQNSKIHFYTRWTTAKRLFANEPIYKHSVVSEKTKRTVFQEYVDDLRKEHFGNVEKTRQRALSELQDYLNAIIPNKEQLIPWQELSSKYLFENSTRFTSNRHFQTLSKHDVLKQYVAMVETFSKQIMDEIERTKAANYTADRKARDRFRHLLSEHSKLIRCNSKWEDVYPLIKSEPRFKALLGRNGSSALDLFLDVVEEKALVMNAHHSVASQILVDNNYEWDADREINTKKLNELLRVHAHLLEIDDPDREILISKLLTERDQKLARQAEMEHRLLEQRKNYFNFLLQRVFSEARPKPASFDEAQEQLKNYAEYKDLADEETKRRLFEAFEPSKTASQLVGSTGTPNAPPPASKLPRKRQMTPVELDY</sequence>
<protein>
    <submittedName>
        <fullName evidence="4">LAME_0E00716g1_1</fullName>
    </submittedName>
</protein>
<keyword evidence="5" id="KW-1185">Reference proteome</keyword>
<dbReference type="Pfam" id="PF01846">
    <property type="entry name" value="FF"/>
    <property type="match status" value="3"/>
</dbReference>
<evidence type="ECO:0000313" key="4">
    <source>
        <dbReference type="EMBL" id="SCU88666.1"/>
    </source>
</evidence>
<reference evidence="5" key="1">
    <citation type="submission" date="2016-03" db="EMBL/GenBank/DDBJ databases">
        <authorList>
            <person name="Devillers Hugo."/>
        </authorList>
    </citation>
    <scope>NUCLEOTIDE SEQUENCE [LARGE SCALE GENOMIC DNA]</scope>
</reference>
<feature type="region of interest" description="Disordered" evidence="1">
    <location>
        <begin position="547"/>
        <end position="588"/>
    </location>
</feature>
<proteinExistence type="predicted"/>
<dbReference type="Proteomes" id="UP000191144">
    <property type="component" value="Chromosome E"/>
</dbReference>
<dbReference type="Gene3D" id="2.20.70.10">
    <property type="match status" value="2"/>
</dbReference>
<dbReference type="PROSITE" id="PS51676">
    <property type="entry name" value="FF"/>
    <property type="match status" value="2"/>
</dbReference>
<dbReference type="GO" id="GO:0005685">
    <property type="term" value="C:U1 snRNP"/>
    <property type="evidence" value="ECO:0007669"/>
    <property type="project" value="TreeGrafter"/>
</dbReference>